<organism evidence="2">
    <name type="scientific">Planktothrix agardhii</name>
    <name type="common">Oscillatoria agardhii</name>
    <dbReference type="NCBI Taxonomy" id="1160"/>
    <lineage>
        <taxon>Bacteria</taxon>
        <taxon>Bacillati</taxon>
        <taxon>Cyanobacteriota</taxon>
        <taxon>Cyanophyceae</taxon>
        <taxon>Oscillatoriophycideae</taxon>
        <taxon>Oscillatoriales</taxon>
        <taxon>Microcoleaceae</taxon>
        <taxon>Planktothrix</taxon>
    </lineage>
</organism>
<reference evidence="2" key="1">
    <citation type="submission" date="2015-09" db="EMBL/GenBank/DDBJ databases">
        <authorList>
            <person name="Jackson K.R."/>
            <person name="Lunt B.L."/>
            <person name="Fisher J.N.B."/>
            <person name="Gardner A.V."/>
            <person name="Bailey M.E."/>
            <person name="Deus L.M."/>
            <person name="Earl A.S."/>
            <person name="Gibby P.D."/>
            <person name="Hartmann K.A."/>
            <person name="Liu J.E."/>
            <person name="Manci A.M."/>
            <person name="Nielsen D.A."/>
            <person name="Solomon M.B."/>
            <person name="Breakwell D.P."/>
            <person name="Burnett S.H."/>
            <person name="Grose J.H."/>
        </authorList>
    </citation>
    <scope>NUCLEOTIDE SEQUENCE</scope>
    <source>
        <strain evidence="2">7805</strain>
    </source>
</reference>
<evidence type="ECO:0000313" key="2">
    <source>
        <dbReference type="EMBL" id="CUM58244.1"/>
    </source>
</evidence>
<dbReference type="EMBL" id="LR882963">
    <property type="protein sequence ID" value="CAD5972757.1"/>
    <property type="molecule type" value="Genomic_DNA"/>
</dbReference>
<protein>
    <submittedName>
        <fullName evidence="2">Uncharacterized protein</fullName>
    </submittedName>
</protein>
<dbReference type="AlphaFoldDB" id="A0A1J1JDB8"/>
<dbReference type="EMBL" id="LO018304">
    <property type="protein sequence ID" value="CUM58244.1"/>
    <property type="molecule type" value="Genomic_DNA"/>
</dbReference>
<reference evidence="1" key="2">
    <citation type="submission" date="2020-09" db="EMBL/GenBank/DDBJ databases">
        <authorList>
            <person name="Blom J."/>
        </authorList>
    </citation>
    <scope>NUCLEOTIDE SEQUENCE</scope>
    <source>
        <strain evidence="1">No.66</strain>
    </source>
</reference>
<evidence type="ECO:0000313" key="1">
    <source>
        <dbReference type="EMBL" id="CAD5972757.1"/>
    </source>
</evidence>
<dbReference type="Proteomes" id="UP001153761">
    <property type="component" value="Chromosome"/>
</dbReference>
<sequence>MRLIPEIPETDAALAKILTKLVRQYQFEQIIDLIEPLV</sequence>
<gene>
    <name evidence="1" type="ORF">PANO66_04085</name>
    <name evidence="2" type="ORF">PLAM_0277</name>
</gene>
<accession>A0A1J1JDB8</accession>
<proteinExistence type="predicted"/>
<name>A0A1J1JDB8_PLAAG</name>